<dbReference type="Gene3D" id="3.30.200.20">
    <property type="entry name" value="Phosphorylase Kinase, domain 1"/>
    <property type="match status" value="1"/>
</dbReference>
<dbReference type="OrthoDB" id="1645186at2"/>
<dbReference type="SUPFAM" id="SSF56112">
    <property type="entry name" value="Protein kinase-like (PK-like)"/>
    <property type="match status" value="1"/>
</dbReference>
<evidence type="ECO:0000313" key="3">
    <source>
        <dbReference type="Proteomes" id="UP000240419"/>
    </source>
</evidence>
<accession>A0A2P7UHH5</accession>
<organism evidence="2 3">
    <name type="scientific">Brevibacillus fortis</name>
    <dbReference type="NCBI Taxonomy" id="2126352"/>
    <lineage>
        <taxon>Bacteria</taxon>
        <taxon>Bacillati</taxon>
        <taxon>Bacillota</taxon>
        <taxon>Bacilli</taxon>
        <taxon>Bacillales</taxon>
        <taxon>Paenibacillaceae</taxon>
        <taxon>Brevibacillus</taxon>
    </lineage>
</organism>
<evidence type="ECO:0000313" key="2">
    <source>
        <dbReference type="EMBL" id="PSJ86399.1"/>
    </source>
</evidence>
<dbReference type="Pfam" id="PF01636">
    <property type="entry name" value="APH"/>
    <property type="match status" value="1"/>
</dbReference>
<reference evidence="2 3" key="1">
    <citation type="submission" date="2018-03" db="EMBL/GenBank/DDBJ databases">
        <title>Brevisbacillus phylogenomics.</title>
        <authorList>
            <person name="Dunlap C."/>
        </authorList>
    </citation>
    <scope>NUCLEOTIDE SEQUENCE [LARGE SCALE GENOMIC DNA]</scope>
    <source>
        <strain evidence="2 3">NRRL NRS-1210</strain>
    </source>
</reference>
<dbReference type="EMBL" id="PXZM01000058">
    <property type="protein sequence ID" value="PSJ86399.1"/>
    <property type="molecule type" value="Genomic_DNA"/>
</dbReference>
<keyword evidence="2" id="KW-0418">Kinase</keyword>
<proteinExistence type="predicted"/>
<dbReference type="Gene3D" id="1.20.58.840">
    <property type="match status" value="1"/>
</dbReference>
<dbReference type="Gene3D" id="1.10.510.10">
    <property type="entry name" value="Transferase(Phosphotransferase) domain 1"/>
    <property type="match status" value="1"/>
</dbReference>
<gene>
    <name evidence="2" type="ORF">C7R93_28470</name>
</gene>
<evidence type="ECO:0000259" key="1">
    <source>
        <dbReference type="Pfam" id="PF01636"/>
    </source>
</evidence>
<name>A0A2P7UHH5_9BACL</name>
<dbReference type="AlphaFoldDB" id="A0A2P7UHH5"/>
<dbReference type="RefSeq" id="WP_106841951.1">
    <property type="nucleotide sequence ID" value="NZ_JARMEZ010000003.1"/>
</dbReference>
<dbReference type="InterPro" id="IPR002575">
    <property type="entry name" value="Aminoglycoside_PTrfase"/>
</dbReference>
<keyword evidence="2" id="KW-0808">Transferase</keyword>
<dbReference type="InterPro" id="IPR011009">
    <property type="entry name" value="Kinase-like_dom_sf"/>
</dbReference>
<keyword evidence="3" id="KW-1185">Reference proteome</keyword>
<dbReference type="GO" id="GO:0016301">
    <property type="term" value="F:kinase activity"/>
    <property type="evidence" value="ECO:0007669"/>
    <property type="project" value="UniProtKB-KW"/>
</dbReference>
<feature type="domain" description="Aminoglycoside phosphotransferase" evidence="1">
    <location>
        <begin position="23"/>
        <end position="256"/>
    </location>
</feature>
<dbReference type="Proteomes" id="UP000240419">
    <property type="component" value="Unassembled WGS sequence"/>
</dbReference>
<protein>
    <submittedName>
        <fullName evidence="2">Kinase</fullName>
    </submittedName>
</protein>
<comment type="caution">
    <text evidence="2">The sequence shown here is derived from an EMBL/GenBank/DDBJ whole genome shotgun (WGS) entry which is preliminary data.</text>
</comment>
<sequence length="332" mass="38906">MDHFKTILRHHYDIEAIDVIPQQGGWSALAYKVISDQHAYFLKVYEKSRASTPKWTALIDKYVPIIQWLSCQTRLQGKIPVPLQTRNAAYKHEDDVGIYQLFAYIEGKTIGSQALNSMQIRQLSEIIAELHLYGEEIPVSTAAIKEDFRIPFAEQFREMLTENIHHLPDDVNEIVKPFADILATRMSHLEIIAEELRGSAVKMKLCHTDLHNWNLMQSDQQLILIDWEGVKLAPVEADLMFLVGKPFFEEFMATYLMAHPNYVVNRKALEFYQIRRTLEDICELLEQLLFDEQEEKDRVETIGHLKGELSKVEFFWMLDTNQQKWTRRQIRL</sequence>